<dbReference type="PANTHER" id="PTHR35333">
    <property type="entry name" value="BETA-LACTAMASE"/>
    <property type="match status" value="1"/>
</dbReference>
<dbReference type="Pfam" id="PF13354">
    <property type="entry name" value="Beta-lactamase2"/>
    <property type="match status" value="1"/>
</dbReference>
<sequence length="369" mass="38003">MSRFRILVITVVAGVVLVGCAGGTAAVPPSTPLRPAGCTAPTSTDLTTPDGWLGRIAIRPDTVGLVVDDGRGHVVSHAPDTPLPLASAVKVVHLTAYAAAVADGRVRADGRVTRADWERWYVPGTDGNAHPSALQRLGPGPDYTVGQLVTAMIRESDNAAADWVRARLGDDALRAAAASTGWTDVELPGFAGAAARLAMPDLVPAGASHAQVVDLDGPLGRRVADDPAFRDEVARRIAAAAQQDPARFVADARAWSATTALGTPAQLLGVHRAIATGAVPGADLAARELTWQGPTPGVGTVGFKSGSFVDVLTFGGFLRRNDGSLGYAVVLGRDLPATPPVGEQVAGQQGLALNALVSSRWLDRLLCVA</sequence>
<organism evidence="2 3">
    <name type="scientific">Actinomycetospora corticicola</name>
    <dbReference type="NCBI Taxonomy" id="663602"/>
    <lineage>
        <taxon>Bacteria</taxon>
        <taxon>Bacillati</taxon>
        <taxon>Actinomycetota</taxon>
        <taxon>Actinomycetes</taxon>
        <taxon>Pseudonocardiales</taxon>
        <taxon>Pseudonocardiaceae</taxon>
        <taxon>Actinomycetospora</taxon>
    </lineage>
</organism>
<dbReference type="PROSITE" id="PS51257">
    <property type="entry name" value="PROKAR_LIPOPROTEIN"/>
    <property type="match status" value="1"/>
</dbReference>
<comment type="caution">
    <text evidence="2">The sequence shown here is derived from an EMBL/GenBank/DDBJ whole genome shotgun (WGS) entry which is preliminary data.</text>
</comment>
<evidence type="ECO:0000313" key="3">
    <source>
        <dbReference type="Proteomes" id="UP000535890"/>
    </source>
</evidence>
<evidence type="ECO:0000259" key="1">
    <source>
        <dbReference type="Pfam" id="PF13354"/>
    </source>
</evidence>
<dbReference type="EMBL" id="JACCBN010000001">
    <property type="protein sequence ID" value="NYD38707.1"/>
    <property type="molecule type" value="Genomic_DNA"/>
</dbReference>
<dbReference type="SUPFAM" id="SSF56601">
    <property type="entry name" value="beta-lactamase/transpeptidase-like"/>
    <property type="match status" value="1"/>
</dbReference>
<dbReference type="GO" id="GO:0008800">
    <property type="term" value="F:beta-lactamase activity"/>
    <property type="evidence" value="ECO:0007669"/>
    <property type="project" value="InterPro"/>
</dbReference>
<dbReference type="GO" id="GO:0046677">
    <property type="term" value="P:response to antibiotic"/>
    <property type="evidence" value="ECO:0007669"/>
    <property type="project" value="InterPro"/>
</dbReference>
<name>A0A7Y9J7N2_9PSEU</name>
<protein>
    <recommendedName>
        <fullName evidence="1">Beta-lactamase class A catalytic domain-containing protein</fullName>
    </recommendedName>
</protein>
<feature type="domain" description="Beta-lactamase class A catalytic" evidence="1">
    <location>
        <begin position="66"/>
        <end position="189"/>
    </location>
</feature>
<dbReference type="PANTHER" id="PTHR35333:SF5">
    <property type="entry name" value="CONSERVED LIPOPROTEIN LPQF-RELATED"/>
    <property type="match status" value="1"/>
</dbReference>
<evidence type="ECO:0000313" key="2">
    <source>
        <dbReference type="EMBL" id="NYD38707.1"/>
    </source>
</evidence>
<dbReference type="InterPro" id="IPR000871">
    <property type="entry name" value="Beta-lactam_class-A"/>
</dbReference>
<dbReference type="AlphaFoldDB" id="A0A7Y9J7N2"/>
<dbReference type="RefSeq" id="WP_179796108.1">
    <property type="nucleotide sequence ID" value="NZ_BAABHP010000013.1"/>
</dbReference>
<gene>
    <name evidence="2" type="ORF">BJ983_004809</name>
</gene>
<dbReference type="Proteomes" id="UP000535890">
    <property type="component" value="Unassembled WGS sequence"/>
</dbReference>
<accession>A0A7Y9J7N2</accession>
<dbReference type="Gene3D" id="3.40.710.10">
    <property type="entry name" value="DD-peptidase/beta-lactamase superfamily"/>
    <property type="match status" value="1"/>
</dbReference>
<dbReference type="InterPro" id="IPR012338">
    <property type="entry name" value="Beta-lactam/transpept-like"/>
</dbReference>
<dbReference type="InterPro" id="IPR045155">
    <property type="entry name" value="Beta-lactam_cat"/>
</dbReference>
<reference evidence="2 3" key="1">
    <citation type="submission" date="2020-07" db="EMBL/GenBank/DDBJ databases">
        <title>Sequencing the genomes of 1000 actinobacteria strains.</title>
        <authorList>
            <person name="Klenk H.-P."/>
        </authorList>
    </citation>
    <scope>NUCLEOTIDE SEQUENCE [LARGE SCALE GENOMIC DNA]</scope>
    <source>
        <strain evidence="2 3">DSM 45772</strain>
    </source>
</reference>
<dbReference type="GO" id="GO:0030655">
    <property type="term" value="P:beta-lactam antibiotic catabolic process"/>
    <property type="evidence" value="ECO:0007669"/>
    <property type="project" value="InterPro"/>
</dbReference>
<proteinExistence type="predicted"/>
<keyword evidence="3" id="KW-1185">Reference proteome</keyword>